<evidence type="ECO:0000313" key="3">
    <source>
        <dbReference type="Proteomes" id="UP000192491"/>
    </source>
</evidence>
<organism evidence="2 3">
    <name type="scientific">Thiothrix lacustris</name>
    <dbReference type="NCBI Taxonomy" id="525917"/>
    <lineage>
        <taxon>Bacteria</taxon>
        <taxon>Pseudomonadati</taxon>
        <taxon>Pseudomonadota</taxon>
        <taxon>Gammaproteobacteria</taxon>
        <taxon>Thiotrichales</taxon>
        <taxon>Thiotrichaceae</taxon>
        <taxon>Thiothrix</taxon>
    </lineage>
</organism>
<dbReference type="Pfam" id="PF10047">
    <property type="entry name" value="DUF2281"/>
    <property type="match status" value="1"/>
</dbReference>
<dbReference type="AlphaFoldDB" id="A0A1Y1QW13"/>
<protein>
    <recommendedName>
        <fullName evidence="1">DUF2281 domain-containing protein</fullName>
    </recommendedName>
</protein>
<sequence length="61" mass="7337">MQVLHLDTLPEFARRELVDFYQFLLQKYTVQPAQTSTRKISIAPRLVKPFKPLSREELYER</sequence>
<accession>A0A1Y1QW13</accession>
<proteinExistence type="predicted"/>
<dbReference type="InterPro" id="IPR018739">
    <property type="entry name" value="DUF2281"/>
</dbReference>
<reference evidence="2 3" key="1">
    <citation type="submission" date="2017-01" db="EMBL/GenBank/DDBJ databases">
        <title>Novel large sulfur bacteria in the metagenomes of groundwater-fed chemosynthetic microbial mats in the Lake Huron basin.</title>
        <authorList>
            <person name="Sharrar A.M."/>
            <person name="Flood B.E."/>
            <person name="Bailey J.V."/>
            <person name="Jones D.S."/>
            <person name="Biddanda B."/>
            <person name="Ruberg S.A."/>
            <person name="Marcus D.N."/>
            <person name="Dick G.J."/>
        </authorList>
    </citation>
    <scope>NUCLEOTIDE SEQUENCE [LARGE SCALE GENOMIC DNA]</scope>
    <source>
        <strain evidence="2">A8</strain>
    </source>
</reference>
<evidence type="ECO:0000313" key="2">
    <source>
        <dbReference type="EMBL" id="OQX15183.1"/>
    </source>
</evidence>
<evidence type="ECO:0000259" key="1">
    <source>
        <dbReference type="Pfam" id="PF10047"/>
    </source>
</evidence>
<gene>
    <name evidence="2" type="ORF">BWK73_07685</name>
</gene>
<name>A0A1Y1QW13_9GAMM</name>
<comment type="caution">
    <text evidence="2">The sequence shown here is derived from an EMBL/GenBank/DDBJ whole genome shotgun (WGS) entry which is preliminary data.</text>
</comment>
<dbReference type="Proteomes" id="UP000192491">
    <property type="component" value="Unassembled WGS sequence"/>
</dbReference>
<feature type="domain" description="DUF2281" evidence="1">
    <location>
        <begin position="6"/>
        <end position="40"/>
    </location>
</feature>
<dbReference type="EMBL" id="MTEJ01000018">
    <property type="protein sequence ID" value="OQX15183.1"/>
    <property type="molecule type" value="Genomic_DNA"/>
</dbReference>